<proteinExistence type="predicted"/>
<dbReference type="PANTHER" id="PTHR35535">
    <property type="entry name" value="HEAT SHOCK PROTEIN HSLJ"/>
    <property type="match status" value="1"/>
</dbReference>
<name>A0ABV5E4Y5_9ACTN</name>
<organism evidence="3 4">
    <name type="scientific">Streptomyces broussonetiae</name>
    <dbReference type="NCBI Taxonomy" id="2686304"/>
    <lineage>
        <taxon>Bacteria</taxon>
        <taxon>Bacillati</taxon>
        <taxon>Actinomycetota</taxon>
        <taxon>Actinomycetes</taxon>
        <taxon>Kitasatosporales</taxon>
        <taxon>Streptomycetaceae</taxon>
        <taxon>Streptomyces</taxon>
    </lineage>
</organism>
<protein>
    <submittedName>
        <fullName evidence="3">META domain-containing protein</fullName>
    </submittedName>
</protein>
<dbReference type="PANTHER" id="PTHR35535:SF2">
    <property type="entry name" value="DUF306 DOMAIN-CONTAINING PROTEIN"/>
    <property type="match status" value="1"/>
</dbReference>
<feature type="domain" description="DUF306" evidence="2">
    <location>
        <begin position="43"/>
        <end position="147"/>
    </location>
</feature>
<keyword evidence="4" id="KW-1185">Reference proteome</keyword>
<accession>A0ABV5E4Y5</accession>
<evidence type="ECO:0000256" key="1">
    <source>
        <dbReference type="SAM" id="MobiDB-lite"/>
    </source>
</evidence>
<dbReference type="Proteomes" id="UP001585080">
    <property type="component" value="Unassembled WGS sequence"/>
</dbReference>
<evidence type="ECO:0000259" key="2">
    <source>
        <dbReference type="Pfam" id="PF03724"/>
    </source>
</evidence>
<dbReference type="InterPro" id="IPR053147">
    <property type="entry name" value="Hsp_HslJ-like"/>
</dbReference>
<dbReference type="PROSITE" id="PS51257">
    <property type="entry name" value="PROKAR_LIPOPROTEIN"/>
    <property type="match status" value="1"/>
</dbReference>
<comment type="caution">
    <text evidence="3">The sequence shown here is derived from an EMBL/GenBank/DDBJ whole genome shotgun (WGS) entry which is preliminary data.</text>
</comment>
<evidence type="ECO:0000313" key="4">
    <source>
        <dbReference type="Proteomes" id="UP001585080"/>
    </source>
</evidence>
<gene>
    <name evidence="3" type="ORF">VSS16_03880</name>
</gene>
<dbReference type="Pfam" id="PF03724">
    <property type="entry name" value="META"/>
    <property type="match status" value="2"/>
</dbReference>
<dbReference type="Gene3D" id="2.40.128.270">
    <property type="match status" value="2"/>
</dbReference>
<dbReference type="EMBL" id="JAYMRP010000003">
    <property type="protein sequence ID" value="MFB8771884.1"/>
    <property type="molecule type" value="Genomic_DNA"/>
</dbReference>
<reference evidence="3 4" key="1">
    <citation type="submission" date="2024-01" db="EMBL/GenBank/DDBJ databases">
        <title>Genome mining of biosynthetic gene clusters to explore secondary metabolites of Streptomyces sp.</title>
        <authorList>
            <person name="Baig A."/>
            <person name="Ajitkumar Shintre N."/>
            <person name="Kumar H."/>
            <person name="Anbarasu A."/>
            <person name="Ramaiah S."/>
        </authorList>
    </citation>
    <scope>NUCLEOTIDE SEQUENCE [LARGE SCALE GENOMIC DNA]</scope>
    <source>
        <strain evidence="3 4">A57</strain>
    </source>
</reference>
<dbReference type="InterPro" id="IPR005184">
    <property type="entry name" value="DUF306_Meta_HslJ"/>
</dbReference>
<sequence length="271" mass="28490">MDRQTHRTTLTVTALALLPLAAACGTEKAGGTGRGSDSAGPRSPLTGVHWTVDSVTVDGTTHKAPAAARVHIDDSGRAQGNYGCNHFSARASIDGDRIRFSDAASTEMGCDDLGFEEHLARTLLDDTLRAKAADGRLTLTTGSGDTVRLTEEKDAPLYGTRWTVTGLGSGETSQSLPSGTEGRAHLTFDDRTGKVTGSAGCNRVTARATVGDGTITLGTPSTTRRMCDASLMDLEKRLLGLFDSKVDYRLDHRSLTLTSANGESVSTNADM</sequence>
<feature type="region of interest" description="Disordered" evidence="1">
    <location>
        <begin position="28"/>
        <end position="47"/>
    </location>
</feature>
<evidence type="ECO:0000313" key="3">
    <source>
        <dbReference type="EMBL" id="MFB8771884.1"/>
    </source>
</evidence>
<feature type="domain" description="DUF306" evidence="2">
    <location>
        <begin position="155"/>
        <end position="265"/>
    </location>
</feature>
<dbReference type="RefSeq" id="WP_376730905.1">
    <property type="nucleotide sequence ID" value="NZ_JAYMRP010000003.1"/>
</dbReference>
<dbReference type="InterPro" id="IPR038670">
    <property type="entry name" value="HslJ-like_sf"/>
</dbReference>